<dbReference type="SUPFAM" id="SSF46955">
    <property type="entry name" value="Putative DNA-binding domain"/>
    <property type="match status" value="1"/>
</dbReference>
<feature type="domain" description="HTH merR-type" evidence="2">
    <location>
        <begin position="1"/>
        <end position="70"/>
    </location>
</feature>
<dbReference type="PROSITE" id="PS50937">
    <property type="entry name" value="HTH_MERR_2"/>
    <property type="match status" value="1"/>
</dbReference>
<dbReference type="EMBL" id="VOBR01000002">
    <property type="protein sequence ID" value="TWP53979.1"/>
    <property type="molecule type" value="Genomic_DNA"/>
</dbReference>
<dbReference type="Gene3D" id="3.20.80.10">
    <property type="entry name" value="Regulatory factor, effector binding domain"/>
    <property type="match status" value="1"/>
</dbReference>
<dbReference type="Gene3D" id="1.10.1660.10">
    <property type="match status" value="1"/>
</dbReference>
<dbReference type="InterPro" id="IPR009061">
    <property type="entry name" value="DNA-bd_dom_put_sf"/>
</dbReference>
<evidence type="ECO:0000259" key="2">
    <source>
        <dbReference type="PROSITE" id="PS50937"/>
    </source>
</evidence>
<dbReference type="Pfam" id="PF00376">
    <property type="entry name" value="MerR"/>
    <property type="match status" value="1"/>
</dbReference>
<gene>
    <name evidence="3" type="ORF">FKR81_02860</name>
</gene>
<organism evidence="3 4">
    <name type="scientific">Lentzea tibetensis</name>
    <dbReference type="NCBI Taxonomy" id="2591470"/>
    <lineage>
        <taxon>Bacteria</taxon>
        <taxon>Bacillati</taxon>
        <taxon>Actinomycetota</taxon>
        <taxon>Actinomycetes</taxon>
        <taxon>Pseudonocardiales</taxon>
        <taxon>Pseudonocardiaceae</taxon>
        <taxon>Lentzea</taxon>
    </lineage>
</organism>
<dbReference type="OrthoDB" id="7849865at2"/>
<reference evidence="3 4" key="1">
    <citation type="submission" date="2019-07" db="EMBL/GenBank/DDBJ databases">
        <title>Lentzea xizangensis sp. nov., isolated from Qinghai-Tibetan Plateau Soils.</title>
        <authorList>
            <person name="Huang J."/>
        </authorList>
    </citation>
    <scope>NUCLEOTIDE SEQUENCE [LARGE SCALE GENOMIC DNA]</scope>
    <source>
        <strain evidence="3 4">FXJ1.1311</strain>
    </source>
</reference>
<accession>A0A563F232</accession>
<dbReference type="GO" id="GO:0003677">
    <property type="term" value="F:DNA binding"/>
    <property type="evidence" value="ECO:0007669"/>
    <property type="project" value="UniProtKB-KW"/>
</dbReference>
<dbReference type="Proteomes" id="UP000316639">
    <property type="component" value="Unassembled WGS sequence"/>
</dbReference>
<dbReference type="PROSITE" id="PS00552">
    <property type="entry name" value="HTH_MERR_1"/>
    <property type="match status" value="1"/>
</dbReference>
<keyword evidence="4" id="KW-1185">Reference proteome</keyword>
<dbReference type="InterPro" id="IPR047057">
    <property type="entry name" value="MerR_fam"/>
</dbReference>
<dbReference type="RefSeq" id="WP_146349575.1">
    <property type="nucleotide sequence ID" value="NZ_VOBR01000002.1"/>
</dbReference>
<dbReference type="SMART" id="SM00422">
    <property type="entry name" value="HTH_MERR"/>
    <property type="match status" value="1"/>
</dbReference>
<evidence type="ECO:0000256" key="1">
    <source>
        <dbReference type="ARBA" id="ARBA00023125"/>
    </source>
</evidence>
<evidence type="ECO:0000313" key="4">
    <source>
        <dbReference type="Proteomes" id="UP000316639"/>
    </source>
</evidence>
<sequence>MTIGEFAQLTGLSVKALRLYDEQGLLVPAEVDQWSRYRRYAGAQLADAVRLKAMRAAGVSLVDAQRLLAGEDVLGEHRRRLAEERERQDAALVALEALLDGRTAWRAEEREAPAQHWAGVVMKIEEDDDDTEQANEAFAGLWKALAAQGNAPAGAFWSSMRAAGETVELLCCWPVARPVEQGWEVPGLVVESGTLPAGPELVVRWRHDDPVPLVDGAAHPAVLALLADAEERGVDADLARLRQIGVIEDGEAVGVEVSIPLRESGG</sequence>
<protein>
    <submittedName>
        <fullName evidence="3">MerR family DNA-binding transcriptional regulator</fullName>
    </submittedName>
</protein>
<dbReference type="InterPro" id="IPR011256">
    <property type="entry name" value="Reg_factor_effector_dom_sf"/>
</dbReference>
<proteinExistence type="predicted"/>
<dbReference type="PANTHER" id="PTHR30204:SF97">
    <property type="entry name" value="MERR FAMILY REGULATORY PROTEIN"/>
    <property type="match status" value="1"/>
</dbReference>
<dbReference type="AlphaFoldDB" id="A0A563F232"/>
<name>A0A563F232_9PSEU</name>
<evidence type="ECO:0000313" key="3">
    <source>
        <dbReference type="EMBL" id="TWP53979.1"/>
    </source>
</evidence>
<dbReference type="GO" id="GO:0003700">
    <property type="term" value="F:DNA-binding transcription factor activity"/>
    <property type="evidence" value="ECO:0007669"/>
    <property type="project" value="InterPro"/>
</dbReference>
<dbReference type="PANTHER" id="PTHR30204">
    <property type="entry name" value="REDOX-CYCLING DRUG-SENSING TRANSCRIPTIONAL ACTIVATOR SOXR"/>
    <property type="match status" value="1"/>
</dbReference>
<dbReference type="InterPro" id="IPR000551">
    <property type="entry name" value="MerR-type_HTH_dom"/>
</dbReference>
<comment type="caution">
    <text evidence="3">The sequence shown here is derived from an EMBL/GenBank/DDBJ whole genome shotgun (WGS) entry which is preliminary data.</text>
</comment>
<keyword evidence="1 3" id="KW-0238">DNA-binding</keyword>